<evidence type="ECO:0000313" key="2">
    <source>
        <dbReference type="Proteomes" id="UP000809273"/>
    </source>
</evidence>
<reference evidence="1" key="2">
    <citation type="submission" date="2021-01" db="EMBL/GenBank/DDBJ databases">
        <authorList>
            <person name="Hahn C.R."/>
            <person name="Youssef N.H."/>
            <person name="Elshahed M."/>
        </authorList>
    </citation>
    <scope>NUCLEOTIDE SEQUENCE</scope>
    <source>
        <strain evidence="1">Zod_Metabat.24</strain>
    </source>
</reference>
<dbReference type="EMBL" id="JAFGIX010000082">
    <property type="protein sequence ID" value="MBN1574526.1"/>
    <property type="molecule type" value="Genomic_DNA"/>
</dbReference>
<comment type="caution">
    <text evidence="1">The sequence shown here is derived from an EMBL/GenBank/DDBJ whole genome shotgun (WGS) entry which is preliminary data.</text>
</comment>
<accession>A0A9D8KJQ9</accession>
<reference evidence="1" key="1">
    <citation type="journal article" date="2021" name="Environ. Microbiol.">
        <title>Genomic characterization of three novel Desulfobacterota classes expand the metabolic and phylogenetic diversity of the phylum.</title>
        <authorList>
            <person name="Murphy C.L."/>
            <person name="Biggerstaff J."/>
            <person name="Eichhorn A."/>
            <person name="Ewing E."/>
            <person name="Shahan R."/>
            <person name="Soriano D."/>
            <person name="Stewart S."/>
            <person name="VanMol K."/>
            <person name="Walker R."/>
            <person name="Walters P."/>
            <person name="Elshahed M.S."/>
            <person name="Youssef N.H."/>
        </authorList>
    </citation>
    <scope>NUCLEOTIDE SEQUENCE</scope>
    <source>
        <strain evidence="1">Zod_Metabat.24</strain>
    </source>
</reference>
<evidence type="ECO:0000313" key="1">
    <source>
        <dbReference type="EMBL" id="MBN1574526.1"/>
    </source>
</evidence>
<dbReference type="Proteomes" id="UP000809273">
    <property type="component" value="Unassembled WGS sequence"/>
</dbReference>
<sequence length="89" mass="10096">MTQSRSQKTKIISYLAYKRGEGATAMELIKESGSTNIRARISELRDEHVNIVNMKPKKLKECGIESKYNLYFIGEFAPKPKEKDAEDAA</sequence>
<organism evidence="1 2">
    <name type="scientific">Candidatus Zymogenus saltonus</name>
    <dbReference type="NCBI Taxonomy" id="2844893"/>
    <lineage>
        <taxon>Bacteria</taxon>
        <taxon>Deltaproteobacteria</taxon>
        <taxon>Candidatus Zymogenia</taxon>
        <taxon>Candidatus Zymogeniales</taxon>
        <taxon>Candidatus Zymogenaceae</taxon>
        <taxon>Candidatus Zymogenus</taxon>
    </lineage>
</organism>
<name>A0A9D8KJQ9_9DELT</name>
<proteinExistence type="predicted"/>
<gene>
    <name evidence="1" type="ORF">JW984_15120</name>
</gene>
<dbReference type="AlphaFoldDB" id="A0A9D8KJQ9"/>
<protein>
    <submittedName>
        <fullName evidence="1">Uncharacterized protein</fullName>
    </submittedName>
</protein>